<reference evidence="1 2" key="1">
    <citation type="submission" date="2020-08" db="EMBL/GenBank/DDBJ databases">
        <title>Genomic Encyclopedia of Type Strains, Phase IV (KMG-IV): sequencing the most valuable type-strain genomes for metagenomic binning, comparative biology and taxonomic classification.</title>
        <authorList>
            <person name="Goeker M."/>
        </authorList>
    </citation>
    <scope>NUCLEOTIDE SEQUENCE [LARGE SCALE GENOMIC DNA]</scope>
    <source>
        <strain evidence="1 2">DSM 15895</strain>
    </source>
</reference>
<sequence length="118" mass="13791">MDMPKESELVALFEAQPKRSDELAEFYYDTSTFTAENERQSIMVVVSPFYNEFTLIVTEKEDQEAVSTIKLRSVEKMEIVEDMPASLRIVHAISESYYNTIEITLKPKFKMALHEHYQ</sequence>
<keyword evidence="2" id="KW-1185">Reference proteome</keyword>
<accession>A0A7W8CRG7</accession>
<name>A0A7W8CRG7_9BACL</name>
<dbReference type="EMBL" id="JACHHE010000001">
    <property type="protein sequence ID" value="MBB5178817.1"/>
    <property type="molecule type" value="Genomic_DNA"/>
</dbReference>
<dbReference type="OrthoDB" id="2940584at2"/>
<organism evidence="1 2">
    <name type="scientific">Planococcus koreensis</name>
    <dbReference type="NCBI Taxonomy" id="112331"/>
    <lineage>
        <taxon>Bacteria</taxon>
        <taxon>Bacillati</taxon>
        <taxon>Bacillota</taxon>
        <taxon>Bacilli</taxon>
        <taxon>Bacillales</taxon>
        <taxon>Caryophanaceae</taxon>
        <taxon>Planococcus</taxon>
    </lineage>
</organism>
<evidence type="ECO:0000313" key="2">
    <source>
        <dbReference type="Proteomes" id="UP000525923"/>
    </source>
</evidence>
<proteinExistence type="predicted"/>
<dbReference type="AlphaFoldDB" id="A0A7W8CRG7"/>
<dbReference type="Proteomes" id="UP000525923">
    <property type="component" value="Unassembled WGS sequence"/>
</dbReference>
<gene>
    <name evidence="1" type="ORF">HNQ44_000239</name>
</gene>
<evidence type="ECO:0000313" key="1">
    <source>
        <dbReference type="EMBL" id="MBB5178817.1"/>
    </source>
</evidence>
<dbReference type="RefSeq" id="WP_135503679.1">
    <property type="nucleotide sequence ID" value="NZ_JACHHE010000001.1"/>
</dbReference>
<comment type="caution">
    <text evidence="1">The sequence shown here is derived from an EMBL/GenBank/DDBJ whole genome shotgun (WGS) entry which is preliminary data.</text>
</comment>
<protein>
    <submittedName>
        <fullName evidence="1">Uncharacterized protein</fullName>
    </submittedName>
</protein>